<evidence type="ECO:0000256" key="7">
    <source>
        <dbReference type="ARBA" id="ARBA00023002"/>
    </source>
</evidence>
<dbReference type="InterPro" id="IPR017925">
    <property type="entry name" value="DHFR_CS"/>
</dbReference>
<comment type="catalytic activity">
    <reaction evidence="9">
        <text>(6S)-5,6,7,8-tetrahydrofolate + NADP(+) = 7,8-dihydrofolate + NADPH + H(+)</text>
        <dbReference type="Rhea" id="RHEA:15009"/>
        <dbReference type="ChEBI" id="CHEBI:15378"/>
        <dbReference type="ChEBI" id="CHEBI:57451"/>
        <dbReference type="ChEBI" id="CHEBI:57453"/>
        <dbReference type="ChEBI" id="CHEBI:57783"/>
        <dbReference type="ChEBI" id="CHEBI:58349"/>
        <dbReference type="EC" id="1.5.1.3"/>
    </reaction>
</comment>
<reference evidence="12 13" key="1">
    <citation type="submission" date="2018-07" db="EMBL/GenBank/DDBJ databases">
        <title>Genome sequence of Rhodococcus rhodnii ATCC 35071 from Rhodnius prolixus.</title>
        <authorList>
            <person name="Patel V."/>
            <person name="Vogel K.J."/>
        </authorList>
    </citation>
    <scope>NUCLEOTIDE SEQUENCE [LARGE SCALE GENOMIC DNA]</scope>
    <source>
        <strain evidence="12 13">ATCC 35071</strain>
    </source>
</reference>
<comment type="caution">
    <text evidence="12">The sequence shown here is derived from an EMBL/GenBank/DDBJ whole genome shotgun (WGS) entry which is preliminary data.</text>
</comment>
<gene>
    <name evidence="12" type="ORF">DW322_21140</name>
</gene>
<comment type="pathway">
    <text evidence="1 9">Cofactor biosynthesis; tetrahydrofolate biosynthesis; 5,6,7,8-tetrahydrofolate from 7,8-dihydrofolate: step 1/1.</text>
</comment>
<dbReference type="GO" id="GO:0046452">
    <property type="term" value="P:dihydrofolate metabolic process"/>
    <property type="evidence" value="ECO:0007669"/>
    <property type="project" value="TreeGrafter"/>
</dbReference>
<comment type="similarity">
    <text evidence="2 9 10">Belongs to the dihydrofolate reductase family.</text>
</comment>
<name>A0A6P2CK30_9NOCA</name>
<dbReference type="PROSITE" id="PS00075">
    <property type="entry name" value="DHFR_1"/>
    <property type="match status" value="1"/>
</dbReference>
<dbReference type="PIRSF" id="PIRSF000194">
    <property type="entry name" value="DHFR"/>
    <property type="match status" value="1"/>
</dbReference>
<keyword evidence="7 9" id="KW-0560">Oxidoreductase</keyword>
<sequence>MSVPGTVSLVWAQANGGVIGDDNAIPWHVPEDMAHFKRSTTGRTVVMGRRTWESLPPKVRPLPGRRNIVVTSHPESIEGAETVASIEEALALCGDDACIVGGGRIYSAAMPFATELVVTHIDLDVDGDCHAPAIDDSFSVGTDSGWQHSEKNGTPYRWVRYTRD</sequence>
<feature type="domain" description="DHFR" evidence="11">
    <location>
        <begin position="6"/>
        <end position="163"/>
    </location>
</feature>
<dbReference type="PANTHER" id="PTHR48069">
    <property type="entry name" value="DIHYDROFOLATE REDUCTASE"/>
    <property type="match status" value="1"/>
</dbReference>
<evidence type="ECO:0000256" key="6">
    <source>
        <dbReference type="ARBA" id="ARBA00022857"/>
    </source>
</evidence>
<dbReference type="GO" id="GO:0004146">
    <property type="term" value="F:dihydrofolate reductase activity"/>
    <property type="evidence" value="ECO:0007669"/>
    <property type="project" value="UniProtKB-EC"/>
</dbReference>
<dbReference type="FunFam" id="3.40.430.10:FF:000001">
    <property type="entry name" value="Dihydrofolate reductase"/>
    <property type="match status" value="1"/>
</dbReference>
<evidence type="ECO:0000256" key="2">
    <source>
        <dbReference type="ARBA" id="ARBA00009539"/>
    </source>
</evidence>
<dbReference type="Gene3D" id="3.40.430.10">
    <property type="entry name" value="Dihydrofolate Reductase, subunit A"/>
    <property type="match status" value="1"/>
</dbReference>
<dbReference type="SUPFAM" id="SSF53597">
    <property type="entry name" value="Dihydrofolate reductase-like"/>
    <property type="match status" value="1"/>
</dbReference>
<evidence type="ECO:0000256" key="1">
    <source>
        <dbReference type="ARBA" id="ARBA00004903"/>
    </source>
</evidence>
<dbReference type="Proteomes" id="UP000471120">
    <property type="component" value="Unassembled WGS sequence"/>
</dbReference>
<dbReference type="InterPro" id="IPR012259">
    <property type="entry name" value="DHFR"/>
</dbReference>
<dbReference type="GO" id="GO:0005829">
    <property type="term" value="C:cytosol"/>
    <property type="evidence" value="ECO:0007669"/>
    <property type="project" value="TreeGrafter"/>
</dbReference>
<dbReference type="EMBL" id="QRCM01000001">
    <property type="protein sequence ID" value="TXG92210.1"/>
    <property type="molecule type" value="Genomic_DNA"/>
</dbReference>
<evidence type="ECO:0000256" key="5">
    <source>
        <dbReference type="ARBA" id="ARBA00022563"/>
    </source>
</evidence>
<keyword evidence="6 9" id="KW-0521">NADP</keyword>
<dbReference type="GO" id="GO:0046654">
    <property type="term" value="P:tetrahydrofolate biosynthetic process"/>
    <property type="evidence" value="ECO:0007669"/>
    <property type="project" value="UniProtKB-UniPathway"/>
</dbReference>
<evidence type="ECO:0000256" key="9">
    <source>
        <dbReference type="PIRNR" id="PIRNR000194"/>
    </source>
</evidence>
<evidence type="ECO:0000313" key="12">
    <source>
        <dbReference type="EMBL" id="TXG92210.1"/>
    </source>
</evidence>
<evidence type="ECO:0000256" key="4">
    <source>
        <dbReference type="ARBA" id="ARBA00018886"/>
    </source>
</evidence>
<organism evidence="12 13">
    <name type="scientific">Rhodococcus rhodnii</name>
    <dbReference type="NCBI Taxonomy" id="38312"/>
    <lineage>
        <taxon>Bacteria</taxon>
        <taxon>Bacillati</taxon>
        <taxon>Actinomycetota</taxon>
        <taxon>Actinomycetes</taxon>
        <taxon>Mycobacteriales</taxon>
        <taxon>Nocardiaceae</taxon>
        <taxon>Rhodococcus</taxon>
    </lineage>
</organism>
<dbReference type="GO" id="GO:0006730">
    <property type="term" value="P:one-carbon metabolic process"/>
    <property type="evidence" value="ECO:0007669"/>
    <property type="project" value="UniProtKB-KW"/>
</dbReference>
<dbReference type="PANTHER" id="PTHR48069:SF3">
    <property type="entry name" value="DIHYDROFOLATE REDUCTASE"/>
    <property type="match status" value="1"/>
</dbReference>
<keyword evidence="5 9" id="KW-0554">One-carbon metabolism</keyword>
<evidence type="ECO:0000256" key="10">
    <source>
        <dbReference type="RuleBase" id="RU004474"/>
    </source>
</evidence>
<dbReference type="AlphaFoldDB" id="A0A6P2CK30"/>
<evidence type="ECO:0000256" key="8">
    <source>
        <dbReference type="ARBA" id="ARBA00025067"/>
    </source>
</evidence>
<proteinExistence type="inferred from homology"/>
<evidence type="ECO:0000259" key="11">
    <source>
        <dbReference type="PROSITE" id="PS51330"/>
    </source>
</evidence>
<dbReference type="Pfam" id="PF00186">
    <property type="entry name" value="DHFR_1"/>
    <property type="match status" value="1"/>
</dbReference>
<dbReference type="UniPathway" id="UPA00077">
    <property type="reaction ID" value="UER00158"/>
</dbReference>
<dbReference type="InterPro" id="IPR001796">
    <property type="entry name" value="DHFR_dom"/>
</dbReference>
<dbReference type="GO" id="GO:0070401">
    <property type="term" value="F:NADP+ binding"/>
    <property type="evidence" value="ECO:0007669"/>
    <property type="project" value="UniProtKB-ARBA"/>
</dbReference>
<dbReference type="CDD" id="cd00209">
    <property type="entry name" value="DHFR"/>
    <property type="match status" value="1"/>
</dbReference>
<evidence type="ECO:0000313" key="13">
    <source>
        <dbReference type="Proteomes" id="UP000471120"/>
    </source>
</evidence>
<dbReference type="PROSITE" id="PS51330">
    <property type="entry name" value="DHFR_2"/>
    <property type="match status" value="1"/>
</dbReference>
<comment type="function">
    <text evidence="8 9">Key enzyme in folate metabolism. Catalyzes an essential reaction for de novo glycine and purine synthesis, and for DNA precursor synthesis.</text>
</comment>
<protein>
    <recommendedName>
        <fullName evidence="4 9">Dihydrofolate reductase</fullName>
        <ecNumber evidence="3 9">1.5.1.3</ecNumber>
    </recommendedName>
</protein>
<dbReference type="EC" id="1.5.1.3" evidence="3 9"/>
<dbReference type="InterPro" id="IPR024072">
    <property type="entry name" value="DHFR-like_dom_sf"/>
</dbReference>
<dbReference type="GO" id="GO:0046655">
    <property type="term" value="P:folic acid metabolic process"/>
    <property type="evidence" value="ECO:0007669"/>
    <property type="project" value="TreeGrafter"/>
</dbReference>
<dbReference type="PRINTS" id="PR00070">
    <property type="entry name" value="DHFR"/>
</dbReference>
<evidence type="ECO:0000256" key="3">
    <source>
        <dbReference type="ARBA" id="ARBA00012856"/>
    </source>
</evidence>
<accession>A0A6P2CK30</accession>